<dbReference type="PANTHER" id="PTHR11361">
    <property type="entry name" value="DNA MISMATCH REPAIR PROTEIN MUTS FAMILY MEMBER"/>
    <property type="match status" value="1"/>
</dbReference>
<comment type="similarity">
    <text evidence="1">Belongs to the DNA mismatch repair MutS family.</text>
</comment>
<evidence type="ECO:0000256" key="5">
    <source>
        <dbReference type="SAM" id="MobiDB-lite"/>
    </source>
</evidence>
<keyword evidence="3" id="KW-0067">ATP-binding</keyword>
<evidence type="ECO:0000259" key="6">
    <source>
        <dbReference type="PROSITE" id="PS00486"/>
    </source>
</evidence>
<dbReference type="InParanoid" id="A0A078BCT7"/>
<evidence type="ECO:0000313" key="7">
    <source>
        <dbReference type="EMBL" id="CDW91398.1"/>
    </source>
</evidence>
<keyword evidence="2" id="KW-0547">Nucleotide-binding</keyword>
<proteinExistence type="inferred from homology"/>
<evidence type="ECO:0000256" key="2">
    <source>
        <dbReference type="ARBA" id="ARBA00022741"/>
    </source>
</evidence>
<dbReference type="GO" id="GO:0005634">
    <property type="term" value="C:nucleus"/>
    <property type="evidence" value="ECO:0007669"/>
    <property type="project" value="TreeGrafter"/>
</dbReference>
<dbReference type="GO" id="GO:0051026">
    <property type="term" value="P:chiasma assembly"/>
    <property type="evidence" value="ECO:0007669"/>
    <property type="project" value="TreeGrafter"/>
</dbReference>
<sequence length="579" mass="67556">MKKQNCTEANYQQNKDIKSNEDPPIQDGKDIQVNNDLDELDEESISDTLDRHNYENLKNKFIQPKEEDSLKVTKYFFRDLNIFQPQVHPSQRSIALIQKLDEIYKSKGVGNQLPEDGYVSLYIEIQNLLKRFRDIGVIMRKWNLMSHLDQDQEIQNCELVDALDVIDLDQINELIRVINNGLEYDNNGIYVKRGMFKELDSLWVIYDQLDELMEQKTYDLVDDVRDMPEFMHQLRIMMIPSCGYFTSIKTEVYFQNSVTYSLDRDIGDIFTDIQNVEFCIISSVQQEIIDYQKQLMLINQFMSVLDAYVAAYMTVIEFKLIPPAFVQRTITIVCGQNGSGKSVFLKNLGSVIYLAQIGMYVPCEEAELIVFDKVLTKIRVSEDNTKFQYSFFFNEALMMKQIIDDSDGNTLLLIDEYGRGTNHFTGMSSLLTLIEILTDLKMFKQVKTLDNKIKNLPTTFFSTNMVELFDQKPLVENLSKFPNFKLLVIDEDNKEAKECRIMNEKIGRFLQPFQCAERTRMNKRVVERAKQIQKGLGEHKKIQGNLVVEAWLDEQIQDAFKFILNGEQKSDEIVFDYQL</sequence>
<dbReference type="InterPro" id="IPR000432">
    <property type="entry name" value="DNA_mismatch_repair_MutS_C"/>
</dbReference>
<dbReference type="AlphaFoldDB" id="A0A078BCT7"/>
<dbReference type="PROSITE" id="PS00486">
    <property type="entry name" value="DNA_MISMATCH_REPAIR_2"/>
    <property type="match status" value="1"/>
</dbReference>
<dbReference type="SUPFAM" id="SSF52540">
    <property type="entry name" value="P-loop containing nucleoside triphosphate hydrolases"/>
    <property type="match status" value="1"/>
</dbReference>
<feature type="domain" description="DNA mismatch repair proteins mutS family" evidence="6">
    <location>
        <begin position="410"/>
        <end position="426"/>
    </location>
</feature>
<dbReference type="OrthoDB" id="312454at2759"/>
<evidence type="ECO:0000313" key="8">
    <source>
        <dbReference type="Proteomes" id="UP000039865"/>
    </source>
</evidence>
<accession>A0A078BCT7</accession>
<evidence type="ECO:0000256" key="4">
    <source>
        <dbReference type="ARBA" id="ARBA00023125"/>
    </source>
</evidence>
<gene>
    <name evidence="7" type="primary">Contig2968.g3176</name>
    <name evidence="7" type="ORF">STYLEM_20553</name>
</gene>
<dbReference type="GO" id="GO:0006298">
    <property type="term" value="P:mismatch repair"/>
    <property type="evidence" value="ECO:0007669"/>
    <property type="project" value="InterPro"/>
</dbReference>
<keyword evidence="8" id="KW-1185">Reference proteome</keyword>
<dbReference type="SUPFAM" id="SSF48334">
    <property type="entry name" value="DNA repair protein MutS, domain III"/>
    <property type="match status" value="1"/>
</dbReference>
<organism evidence="7 8">
    <name type="scientific">Stylonychia lemnae</name>
    <name type="common">Ciliate</name>
    <dbReference type="NCBI Taxonomy" id="5949"/>
    <lineage>
        <taxon>Eukaryota</taxon>
        <taxon>Sar</taxon>
        <taxon>Alveolata</taxon>
        <taxon>Ciliophora</taxon>
        <taxon>Intramacronucleata</taxon>
        <taxon>Spirotrichea</taxon>
        <taxon>Stichotrichia</taxon>
        <taxon>Sporadotrichida</taxon>
        <taxon>Oxytrichidae</taxon>
        <taxon>Stylonychinae</taxon>
        <taxon>Stylonychia</taxon>
    </lineage>
</organism>
<dbReference type="InterPro" id="IPR036187">
    <property type="entry name" value="DNA_mismatch_repair_MutS_sf"/>
</dbReference>
<dbReference type="InterPro" id="IPR045076">
    <property type="entry name" value="MutS"/>
</dbReference>
<reference evidence="7 8" key="1">
    <citation type="submission" date="2014-06" db="EMBL/GenBank/DDBJ databases">
        <authorList>
            <person name="Swart Estienne"/>
        </authorList>
    </citation>
    <scope>NUCLEOTIDE SEQUENCE [LARGE SCALE GENOMIC DNA]</scope>
    <source>
        <strain evidence="7 8">130c</strain>
    </source>
</reference>
<dbReference type="Pfam" id="PF00488">
    <property type="entry name" value="MutS_V"/>
    <property type="match status" value="1"/>
</dbReference>
<keyword evidence="4" id="KW-0238">DNA-binding</keyword>
<dbReference type="Proteomes" id="UP000039865">
    <property type="component" value="Unassembled WGS sequence"/>
</dbReference>
<protein>
    <submittedName>
        <fullName evidence="7">Msh5-like protein</fullName>
    </submittedName>
</protein>
<evidence type="ECO:0000256" key="3">
    <source>
        <dbReference type="ARBA" id="ARBA00022840"/>
    </source>
</evidence>
<dbReference type="InterPro" id="IPR027417">
    <property type="entry name" value="P-loop_NTPase"/>
</dbReference>
<evidence type="ECO:0000256" key="1">
    <source>
        <dbReference type="ARBA" id="ARBA00006271"/>
    </source>
</evidence>
<feature type="region of interest" description="Disordered" evidence="5">
    <location>
        <begin position="1"/>
        <end position="31"/>
    </location>
</feature>
<dbReference type="EMBL" id="CCKQ01019383">
    <property type="protein sequence ID" value="CDW91398.1"/>
    <property type="molecule type" value="Genomic_DNA"/>
</dbReference>
<dbReference type="SMART" id="SM00534">
    <property type="entry name" value="MUTSac"/>
    <property type="match status" value="1"/>
</dbReference>
<dbReference type="GO" id="GO:0140664">
    <property type="term" value="F:ATP-dependent DNA damage sensor activity"/>
    <property type="evidence" value="ECO:0007669"/>
    <property type="project" value="InterPro"/>
</dbReference>
<dbReference type="PANTHER" id="PTHR11361:SF20">
    <property type="entry name" value="MUTS PROTEIN HOMOLOG 5"/>
    <property type="match status" value="1"/>
</dbReference>
<name>A0A078BCT7_STYLE</name>
<dbReference type="Gene3D" id="3.40.50.300">
    <property type="entry name" value="P-loop containing nucleotide triphosphate hydrolases"/>
    <property type="match status" value="1"/>
</dbReference>
<dbReference type="GO" id="GO:0030983">
    <property type="term" value="F:mismatched DNA binding"/>
    <property type="evidence" value="ECO:0007669"/>
    <property type="project" value="InterPro"/>
</dbReference>
<dbReference type="GO" id="GO:0005524">
    <property type="term" value="F:ATP binding"/>
    <property type="evidence" value="ECO:0007669"/>
    <property type="project" value="UniProtKB-KW"/>
</dbReference>
<feature type="compositionally biased region" description="Polar residues" evidence="5">
    <location>
        <begin position="1"/>
        <end position="14"/>
    </location>
</feature>